<reference evidence="7 8" key="1">
    <citation type="submission" date="2017-02" db="EMBL/GenBank/DDBJ databases">
        <title>Draft Genome Sequence of Streptomyces tsukubaensis F601, a Producer of the immunosuppressant tacrolimus FK506.</title>
        <authorList>
            <person name="Zong G."/>
            <person name="Zhong C."/>
            <person name="Fu J."/>
            <person name="Qin R."/>
            <person name="Cao G."/>
        </authorList>
    </citation>
    <scope>NUCLEOTIDE SEQUENCE [LARGE SCALE GENOMIC DNA]</scope>
    <source>
        <strain evidence="7 8">F601</strain>
    </source>
</reference>
<comment type="similarity">
    <text evidence="1">Belongs to the ABC transporter superfamily.</text>
</comment>
<dbReference type="PROSITE" id="PS00211">
    <property type="entry name" value="ABC_TRANSPORTER_1"/>
    <property type="match status" value="1"/>
</dbReference>
<dbReference type="InterPro" id="IPR003593">
    <property type="entry name" value="AAA+_ATPase"/>
</dbReference>
<dbReference type="InterPro" id="IPR003439">
    <property type="entry name" value="ABC_transporter-like_ATP-bd"/>
</dbReference>
<comment type="caution">
    <text evidence="7">The sequence shown here is derived from an EMBL/GenBank/DDBJ whole genome shotgun (WGS) entry which is preliminary data.</text>
</comment>
<dbReference type="OrthoDB" id="9776369at2"/>
<evidence type="ECO:0000313" key="7">
    <source>
        <dbReference type="EMBL" id="OON82654.1"/>
    </source>
</evidence>
<dbReference type="PROSITE" id="PS50893">
    <property type="entry name" value="ABC_TRANSPORTER_2"/>
    <property type="match status" value="1"/>
</dbReference>
<dbReference type="STRING" id="83656.B1H18_00890"/>
<dbReference type="Pfam" id="PF00005">
    <property type="entry name" value="ABC_tran"/>
    <property type="match status" value="1"/>
</dbReference>
<dbReference type="CDD" id="cd03224">
    <property type="entry name" value="ABC_TM1139_LivF_branched"/>
    <property type="match status" value="1"/>
</dbReference>
<sequence>MAGSGLVVRDVSVGYGAVRALRQVSLEVPDGSVVTVLGANGAGKSTLLRALSRTLSFHGGAVTGGGITFDGRPLERPVDAGVCHVPEGRRVFARMTVADNLRAGALGARGTRADRAAALDRVHRLFPVLAERARQPAGLLSGGEQQMLAVGRALMAAPRLLLLDEPSLGLAPQMAARIARTIGEINEEGTAVLLVEQNAALALRLATHAYVLEVGEVTLAGPAAELAASDEVRRRYLGVVDEEAAAQDVAALPALPRWGGRR</sequence>
<dbReference type="GO" id="GO:0016887">
    <property type="term" value="F:ATP hydrolysis activity"/>
    <property type="evidence" value="ECO:0007669"/>
    <property type="project" value="InterPro"/>
</dbReference>
<evidence type="ECO:0000313" key="8">
    <source>
        <dbReference type="Proteomes" id="UP000190539"/>
    </source>
</evidence>
<dbReference type="InterPro" id="IPR017871">
    <property type="entry name" value="ABC_transporter-like_CS"/>
</dbReference>
<organism evidence="7 8">
    <name type="scientific">Streptomyces tsukubensis</name>
    <dbReference type="NCBI Taxonomy" id="83656"/>
    <lineage>
        <taxon>Bacteria</taxon>
        <taxon>Bacillati</taxon>
        <taxon>Actinomycetota</taxon>
        <taxon>Actinomycetes</taxon>
        <taxon>Kitasatosporales</taxon>
        <taxon>Streptomycetaceae</taxon>
        <taxon>Streptomyces</taxon>
    </lineage>
</organism>
<evidence type="ECO:0000256" key="2">
    <source>
        <dbReference type="ARBA" id="ARBA00022448"/>
    </source>
</evidence>
<evidence type="ECO:0000256" key="3">
    <source>
        <dbReference type="ARBA" id="ARBA00022741"/>
    </source>
</evidence>
<dbReference type="PANTHER" id="PTHR43820">
    <property type="entry name" value="HIGH-AFFINITY BRANCHED-CHAIN AMINO ACID TRANSPORT ATP-BINDING PROTEIN LIVF"/>
    <property type="match status" value="1"/>
</dbReference>
<protein>
    <submittedName>
        <fullName evidence="7">ABC transporter ATP-binding protein</fullName>
    </submittedName>
</protein>
<dbReference type="GO" id="GO:0015658">
    <property type="term" value="F:branched-chain amino acid transmembrane transporter activity"/>
    <property type="evidence" value="ECO:0007669"/>
    <property type="project" value="TreeGrafter"/>
</dbReference>
<dbReference type="PANTHER" id="PTHR43820:SF4">
    <property type="entry name" value="HIGH-AFFINITY BRANCHED-CHAIN AMINO ACID TRANSPORT ATP-BINDING PROTEIN LIVF"/>
    <property type="match status" value="1"/>
</dbReference>
<dbReference type="GO" id="GO:0005524">
    <property type="term" value="F:ATP binding"/>
    <property type="evidence" value="ECO:0007669"/>
    <property type="project" value="UniProtKB-KW"/>
</dbReference>
<keyword evidence="2" id="KW-0813">Transport</keyword>
<evidence type="ECO:0000256" key="5">
    <source>
        <dbReference type="ARBA" id="ARBA00022970"/>
    </source>
</evidence>
<keyword evidence="8" id="KW-1185">Reference proteome</keyword>
<keyword evidence="3" id="KW-0547">Nucleotide-binding</keyword>
<name>A0A1V4AEY0_9ACTN</name>
<dbReference type="SUPFAM" id="SSF52540">
    <property type="entry name" value="P-loop containing nucleoside triphosphate hydrolases"/>
    <property type="match status" value="1"/>
</dbReference>
<dbReference type="GO" id="GO:0015807">
    <property type="term" value="P:L-amino acid transport"/>
    <property type="evidence" value="ECO:0007669"/>
    <property type="project" value="TreeGrafter"/>
</dbReference>
<feature type="domain" description="ABC transporter" evidence="6">
    <location>
        <begin position="6"/>
        <end position="239"/>
    </location>
</feature>
<dbReference type="EMBL" id="MVFC01000001">
    <property type="protein sequence ID" value="OON82654.1"/>
    <property type="molecule type" value="Genomic_DNA"/>
</dbReference>
<evidence type="ECO:0000259" key="6">
    <source>
        <dbReference type="PROSITE" id="PS50893"/>
    </source>
</evidence>
<evidence type="ECO:0000256" key="1">
    <source>
        <dbReference type="ARBA" id="ARBA00005417"/>
    </source>
</evidence>
<dbReference type="InterPro" id="IPR027417">
    <property type="entry name" value="P-loop_NTPase"/>
</dbReference>
<dbReference type="RefSeq" id="WP_077963803.1">
    <property type="nucleotide sequence ID" value="NZ_CP045178.1"/>
</dbReference>
<evidence type="ECO:0000256" key="4">
    <source>
        <dbReference type="ARBA" id="ARBA00022840"/>
    </source>
</evidence>
<keyword evidence="5" id="KW-0029">Amino-acid transport</keyword>
<keyword evidence="4 7" id="KW-0067">ATP-binding</keyword>
<dbReference type="Gene3D" id="3.40.50.300">
    <property type="entry name" value="P-loop containing nucleotide triphosphate hydrolases"/>
    <property type="match status" value="1"/>
</dbReference>
<dbReference type="AlphaFoldDB" id="A0A1V4AEY0"/>
<proteinExistence type="inferred from homology"/>
<dbReference type="InterPro" id="IPR052156">
    <property type="entry name" value="BCAA_Transport_ATP-bd_LivF"/>
</dbReference>
<dbReference type="SMART" id="SM00382">
    <property type="entry name" value="AAA"/>
    <property type="match status" value="1"/>
</dbReference>
<dbReference type="Proteomes" id="UP000190539">
    <property type="component" value="Unassembled WGS sequence"/>
</dbReference>
<gene>
    <name evidence="7" type="ORF">B1H18_00890</name>
</gene>
<accession>A0A1V4AEY0</accession>